<evidence type="ECO:0000256" key="3">
    <source>
        <dbReference type="ARBA" id="ARBA00023027"/>
    </source>
</evidence>
<dbReference type="GO" id="GO:0005737">
    <property type="term" value="C:cytoplasm"/>
    <property type="evidence" value="ECO:0007669"/>
    <property type="project" value="TreeGrafter"/>
</dbReference>
<dbReference type="SUPFAM" id="SSF51735">
    <property type="entry name" value="NAD(P)-binding Rossmann-fold domains"/>
    <property type="match status" value="1"/>
</dbReference>
<feature type="domain" description="NAD-dependent epimerase/dehydratase" evidence="5">
    <location>
        <begin position="26"/>
        <end position="183"/>
    </location>
</feature>
<dbReference type="Gene3D" id="3.40.50.720">
    <property type="entry name" value="NAD(P)-binding Rossmann-like Domain"/>
    <property type="match status" value="1"/>
</dbReference>
<gene>
    <name evidence="6" type="ORF">EV192_12048</name>
</gene>
<comment type="cofactor">
    <cofactor evidence="1">
        <name>NAD(+)</name>
        <dbReference type="ChEBI" id="CHEBI:57540"/>
    </cofactor>
</comment>
<accession>A0A4R2IMV9</accession>
<evidence type="ECO:0000256" key="1">
    <source>
        <dbReference type="ARBA" id="ARBA00001911"/>
    </source>
</evidence>
<dbReference type="GO" id="GO:0070403">
    <property type="term" value="F:NAD+ binding"/>
    <property type="evidence" value="ECO:0007669"/>
    <property type="project" value="InterPro"/>
</dbReference>
<dbReference type="InterPro" id="IPR044516">
    <property type="entry name" value="UXS-like"/>
</dbReference>
<dbReference type="InterPro" id="IPR036291">
    <property type="entry name" value="NAD(P)-bd_dom_sf"/>
</dbReference>
<dbReference type="GO" id="GO:0033320">
    <property type="term" value="P:UDP-D-xylose biosynthetic process"/>
    <property type="evidence" value="ECO:0007669"/>
    <property type="project" value="UniProtKB-UniPathway"/>
</dbReference>
<proteinExistence type="predicted"/>
<keyword evidence="7" id="KW-1185">Reference proteome</keyword>
<dbReference type="UniPathway" id="UPA00796">
    <property type="reaction ID" value="UER00771"/>
</dbReference>
<dbReference type="GO" id="GO:0042732">
    <property type="term" value="P:D-xylose metabolic process"/>
    <property type="evidence" value="ECO:0007669"/>
    <property type="project" value="InterPro"/>
</dbReference>
<dbReference type="PANTHER" id="PTHR43078:SF6">
    <property type="entry name" value="UDP-GLUCURONIC ACID DECARBOXYLASE 1"/>
    <property type="match status" value="1"/>
</dbReference>
<dbReference type="GO" id="GO:0048040">
    <property type="term" value="F:UDP-glucuronate decarboxylase activity"/>
    <property type="evidence" value="ECO:0007669"/>
    <property type="project" value="TreeGrafter"/>
</dbReference>
<evidence type="ECO:0000259" key="5">
    <source>
        <dbReference type="Pfam" id="PF01370"/>
    </source>
</evidence>
<dbReference type="InterPro" id="IPR001509">
    <property type="entry name" value="Epimerase_deHydtase"/>
</dbReference>
<name>A0A4R2IMV9_9PSEU</name>
<evidence type="ECO:0000256" key="2">
    <source>
        <dbReference type="ARBA" id="ARBA00022793"/>
    </source>
</evidence>
<evidence type="ECO:0000313" key="6">
    <source>
        <dbReference type="EMBL" id="TCO45862.1"/>
    </source>
</evidence>
<dbReference type="Proteomes" id="UP000295680">
    <property type="component" value="Unassembled WGS sequence"/>
</dbReference>
<organism evidence="6 7">
    <name type="scientific">Actinocrispum wychmicini</name>
    <dbReference type="NCBI Taxonomy" id="1213861"/>
    <lineage>
        <taxon>Bacteria</taxon>
        <taxon>Bacillati</taxon>
        <taxon>Actinomycetota</taxon>
        <taxon>Actinomycetes</taxon>
        <taxon>Pseudonocardiales</taxon>
        <taxon>Pseudonocardiaceae</taxon>
        <taxon>Actinocrispum</taxon>
    </lineage>
</organism>
<protein>
    <submittedName>
        <fullName evidence="6">GDP-mannose 4,6 dehydratase</fullName>
    </submittedName>
</protein>
<comment type="caution">
    <text evidence="6">The sequence shown here is derived from an EMBL/GenBank/DDBJ whole genome shotgun (WGS) entry which is preliminary data.</text>
</comment>
<keyword evidence="3" id="KW-0520">NAD</keyword>
<reference evidence="6 7" key="1">
    <citation type="submission" date="2019-03" db="EMBL/GenBank/DDBJ databases">
        <title>Genomic Encyclopedia of Type Strains, Phase IV (KMG-IV): sequencing the most valuable type-strain genomes for metagenomic binning, comparative biology and taxonomic classification.</title>
        <authorList>
            <person name="Goeker M."/>
        </authorList>
    </citation>
    <scope>NUCLEOTIDE SEQUENCE [LARGE SCALE GENOMIC DNA]</scope>
    <source>
        <strain evidence="6 7">DSM 45934</strain>
    </source>
</reference>
<dbReference type="Pfam" id="PF01370">
    <property type="entry name" value="Epimerase"/>
    <property type="match status" value="1"/>
</dbReference>
<keyword evidence="4" id="KW-0456">Lyase</keyword>
<dbReference type="AlphaFoldDB" id="A0A4R2IMV9"/>
<keyword evidence="2" id="KW-0210">Decarboxylase</keyword>
<evidence type="ECO:0000313" key="7">
    <source>
        <dbReference type="Proteomes" id="UP000295680"/>
    </source>
</evidence>
<dbReference type="RefSeq" id="WP_341771006.1">
    <property type="nucleotide sequence ID" value="NZ_SLWS01000020.1"/>
</dbReference>
<dbReference type="EMBL" id="SLWS01000020">
    <property type="protein sequence ID" value="TCO45862.1"/>
    <property type="molecule type" value="Genomic_DNA"/>
</dbReference>
<evidence type="ECO:0000256" key="4">
    <source>
        <dbReference type="ARBA" id="ARBA00023239"/>
    </source>
</evidence>
<sequence>MSVTTGLAVWPGGDGFEHVGGALRAMVAGGAGFLGSHLCERLLADGYDVVCVDNLSTGLAENIRHVLDQDSFTFRNTDVVQPFDLAGEVDLVVYLASPASPADHLRMPIETSRAGSEGTRTLLELALHKKARFVLASTSEVYGDPAVHPQPESYWGNINPVGPRAVYVEAKRFSEALVTAYRKHLRG</sequence>
<dbReference type="PANTHER" id="PTHR43078">
    <property type="entry name" value="UDP-GLUCURONIC ACID DECARBOXYLASE-RELATED"/>
    <property type="match status" value="1"/>
</dbReference>